<keyword evidence="2" id="KW-0732">Signal</keyword>
<gene>
    <name evidence="4" type="ORF">D1115_15795</name>
</gene>
<keyword evidence="5" id="KW-1185">Reference proteome</keyword>
<dbReference type="Gene3D" id="2.60.120.200">
    <property type="match status" value="1"/>
</dbReference>
<dbReference type="InterPro" id="IPR050546">
    <property type="entry name" value="Glycosyl_Hydrlase_16"/>
</dbReference>
<protein>
    <submittedName>
        <fullName evidence="4">Glycoside hydrolase family 16 protein</fullName>
    </submittedName>
</protein>
<feature type="signal peptide" evidence="2">
    <location>
        <begin position="1"/>
        <end position="26"/>
    </location>
</feature>
<keyword evidence="4" id="KW-0378">Hydrolase</keyword>
<dbReference type="PANTHER" id="PTHR10963">
    <property type="entry name" value="GLYCOSYL HYDROLASE-RELATED"/>
    <property type="match status" value="1"/>
</dbReference>
<evidence type="ECO:0000313" key="4">
    <source>
        <dbReference type="EMBL" id="AXY02523.1"/>
    </source>
</evidence>
<feature type="domain" description="GH16" evidence="3">
    <location>
        <begin position="27"/>
        <end position="324"/>
    </location>
</feature>
<dbReference type="Proteomes" id="UP000262832">
    <property type="component" value="Chromosome II"/>
</dbReference>
<dbReference type="InterPro" id="IPR013320">
    <property type="entry name" value="ConA-like_dom_sf"/>
</dbReference>
<proteinExistence type="inferred from homology"/>
<evidence type="ECO:0000256" key="2">
    <source>
        <dbReference type="SAM" id="SignalP"/>
    </source>
</evidence>
<organism evidence="4 5">
    <name type="scientific">Vibrio alfacsensis</name>
    <dbReference type="NCBI Taxonomy" id="1074311"/>
    <lineage>
        <taxon>Bacteria</taxon>
        <taxon>Pseudomonadati</taxon>
        <taxon>Pseudomonadota</taxon>
        <taxon>Gammaproteobacteria</taxon>
        <taxon>Vibrionales</taxon>
        <taxon>Vibrionaceae</taxon>
        <taxon>Vibrio</taxon>
    </lineage>
</organism>
<dbReference type="InterPro" id="IPR008979">
    <property type="entry name" value="Galactose-bd-like_sf"/>
</dbReference>
<dbReference type="SUPFAM" id="SSF49899">
    <property type="entry name" value="Concanavalin A-like lectins/glucanases"/>
    <property type="match status" value="1"/>
</dbReference>
<dbReference type="SUPFAM" id="SSF49785">
    <property type="entry name" value="Galactose-binding domain-like"/>
    <property type="match status" value="1"/>
</dbReference>
<dbReference type="Pfam" id="PF00722">
    <property type="entry name" value="Glyco_hydro_16"/>
    <property type="match status" value="1"/>
</dbReference>
<dbReference type="RefSeq" id="WP_128812437.1">
    <property type="nucleotide sequence ID" value="NZ_CP032094.1"/>
</dbReference>
<dbReference type="InterPro" id="IPR000757">
    <property type="entry name" value="Beta-glucanase-like"/>
</dbReference>
<dbReference type="Gene3D" id="2.60.120.430">
    <property type="entry name" value="Galactose-binding lectin"/>
    <property type="match status" value="1"/>
</dbReference>
<comment type="similarity">
    <text evidence="1">Belongs to the glycosyl hydrolase 16 family.</text>
</comment>
<dbReference type="EMBL" id="CP032094">
    <property type="protein sequence ID" value="AXY02523.1"/>
    <property type="molecule type" value="Genomic_DNA"/>
</dbReference>
<evidence type="ECO:0000313" key="5">
    <source>
        <dbReference type="Proteomes" id="UP000262832"/>
    </source>
</evidence>
<dbReference type="PROSITE" id="PS51762">
    <property type="entry name" value="GH16_2"/>
    <property type="match status" value="1"/>
</dbReference>
<dbReference type="CDD" id="cd08023">
    <property type="entry name" value="GH16_laminarinase_like"/>
    <property type="match status" value="1"/>
</dbReference>
<evidence type="ECO:0000256" key="1">
    <source>
        <dbReference type="ARBA" id="ARBA00006865"/>
    </source>
</evidence>
<dbReference type="PROSITE" id="PS51257">
    <property type="entry name" value="PROKAR_LIPOPROTEIN"/>
    <property type="match status" value="1"/>
</dbReference>
<dbReference type="PANTHER" id="PTHR10963:SF55">
    <property type="entry name" value="GLYCOSIDE HYDROLASE FAMILY 16 PROTEIN"/>
    <property type="match status" value="1"/>
</dbReference>
<accession>A0ABM6YXD9</accession>
<evidence type="ECO:0000259" key="3">
    <source>
        <dbReference type="PROSITE" id="PS51762"/>
    </source>
</evidence>
<dbReference type="GO" id="GO:0016787">
    <property type="term" value="F:hydrolase activity"/>
    <property type="evidence" value="ECO:0007669"/>
    <property type="project" value="UniProtKB-KW"/>
</dbReference>
<sequence length="518" mass="58130">MFKFNTSLVASAIGAALLSGCSSSFVVPEQTLSDPEIKKGEGWALVWSDEFNGTEVDESKWSFEENCWGGGNNEQQCYTARDKNAFVQDGVLYLVAYNETFMGPNNPDNDYTKLNTLPYTSARLRSKEKGDWTYGRFEIRAKMPVGQGTWPAIWMLPTDYVYGTWAASGEIDIVEAVNLKAKSDAPGELNGQPESRIYGTLHYGGAWPNNKHSGQAYYLPNGANPADDFHTYSLEWEKDEMRWYVDDVHYATQTSDGWYALYTENGEQVIGHADAPFEQRFHLLLNLAVGGSWSGNTNEKNVNPDMFPQALEVDYVRVYECSNDPKTGHGCATVSEDAIKVKGNKPPMMVDLPADFTTGDSIDIFDGELNEFMQQNAYDPQGVIMDFDYVSDSERGEVMQISKRADTGNIYFEVPKLNMSAWTTNAKLIFDIKMLERTKGDKIYFKLDSGWPAVSDWPVDVPTDNDWHTIEIDLAELISNGNSFGAGRVDLSNIKNILVIDPAGEMKFQLDNVRFERN</sequence>
<reference evidence="4 5" key="1">
    <citation type="submission" date="2018-08" db="EMBL/GenBank/DDBJ databases">
        <title>Genomic taxonomy of the Vibrionaceae family.</title>
        <authorList>
            <person name="Gomez-Gil B."/>
            <person name="Tanaka M."/>
            <person name="Sawabe T."/>
            <person name="Enciso-Ibarra K."/>
        </authorList>
    </citation>
    <scope>NUCLEOTIDE SEQUENCE [LARGE SCALE GENOMIC DNA]</scope>
    <source>
        <strain evidence="4 5">CAIM 1831</strain>
    </source>
</reference>
<feature type="chain" id="PRO_5047159055" evidence="2">
    <location>
        <begin position="27"/>
        <end position="518"/>
    </location>
</feature>
<name>A0ABM6YXD9_9VIBR</name>